<dbReference type="EMBL" id="SDHX01000001">
    <property type="protein sequence ID" value="RXK55387.1"/>
    <property type="molecule type" value="Genomic_DNA"/>
</dbReference>
<proteinExistence type="inferred from homology"/>
<protein>
    <submittedName>
        <fullName evidence="3">SRPBCC family protein</fullName>
    </submittedName>
</protein>
<dbReference type="Pfam" id="PF08327">
    <property type="entry name" value="AHSA1"/>
    <property type="match status" value="1"/>
</dbReference>
<name>A0A4Q1C8T4_9BACT</name>
<organism evidence="3 4">
    <name type="scientific">Oleiharenicola lentus</name>
    <dbReference type="NCBI Taxonomy" id="2508720"/>
    <lineage>
        <taxon>Bacteria</taxon>
        <taxon>Pseudomonadati</taxon>
        <taxon>Verrucomicrobiota</taxon>
        <taxon>Opitutia</taxon>
        <taxon>Opitutales</taxon>
        <taxon>Opitutaceae</taxon>
        <taxon>Oleiharenicola</taxon>
    </lineage>
</organism>
<dbReference type="AlphaFoldDB" id="A0A4Q1C8T4"/>
<evidence type="ECO:0000313" key="3">
    <source>
        <dbReference type="EMBL" id="RXK55387.1"/>
    </source>
</evidence>
<dbReference type="InterPro" id="IPR023393">
    <property type="entry name" value="START-like_dom_sf"/>
</dbReference>
<dbReference type="Proteomes" id="UP000290218">
    <property type="component" value="Unassembled WGS sequence"/>
</dbReference>
<feature type="domain" description="Activator of Hsp90 ATPase homologue 1/2-like C-terminal" evidence="2">
    <location>
        <begin position="28"/>
        <end position="153"/>
    </location>
</feature>
<dbReference type="Gene3D" id="3.30.530.20">
    <property type="match status" value="1"/>
</dbReference>
<keyword evidence="4" id="KW-1185">Reference proteome</keyword>
<evidence type="ECO:0000259" key="2">
    <source>
        <dbReference type="Pfam" id="PF08327"/>
    </source>
</evidence>
<accession>A0A4Q1C8T4</accession>
<dbReference type="InterPro" id="IPR013538">
    <property type="entry name" value="ASHA1/2-like_C"/>
</dbReference>
<dbReference type="CDD" id="cd08899">
    <property type="entry name" value="SRPBCC_CalC_Aha1-like_6"/>
    <property type="match status" value="1"/>
</dbReference>
<comment type="caution">
    <text evidence="3">The sequence shown here is derived from an EMBL/GenBank/DDBJ whole genome shotgun (WGS) entry which is preliminary data.</text>
</comment>
<gene>
    <name evidence="3" type="ORF">ESB00_05675</name>
</gene>
<dbReference type="RefSeq" id="WP_129046752.1">
    <property type="nucleotide sequence ID" value="NZ_SDHX01000001.1"/>
</dbReference>
<sequence length="185" mass="20548">MKSTPDNQAHAQFSSPGELRMVRLLPGPIERVWDYLINPEKRIRWLSGGIFEAKPGGKIEFIMHHAKLAPGETPPEKFKHIHDPGVTFGGRVLRCEPPRLLVHTFGGDDSEVTFELTPQGSQVLLVLTHRAKGEDLPDLCNFASGWHTHCALLIAELAGSARPPLWATHSRLLPEYEKLRAAAKA</sequence>
<dbReference type="OrthoDB" id="9800600at2"/>
<comment type="similarity">
    <text evidence="1">Belongs to the AHA1 family.</text>
</comment>
<evidence type="ECO:0000256" key="1">
    <source>
        <dbReference type="ARBA" id="ARBA00006817"/>
    </source>
</evidence>
<evidence type="ECO:0000313" key="4">
    <source>
        <dbReference type="Proteomes" id="UP000290218"/>
    </source>
</evidence>
<dbReference type="SUPFAM" id="SSF55961">
    <property type="entry name" value="Bet v1-like"/>
    <property type="match status" value="1"/>
</dbReference>
<reference evidence="3 4" key="1">
    <citation type="submission" date="2019-01" db="EMBL/GenBank/DDBJ databases">
        <title>Lacunisphaera sp. strain TWA-58.</title>
        <authorList>
            <person name="Chen W.-M."/>
        </authorList>
    </citation>
    <scope>NUCLEOTIDE SEQUENCE [LARGE SCALE GENOMIC DNA]</scope>
    <source>
        <strain evidence="3 4">TWA-58</strain>
    </source>
</reference>